<organism evidence="15 16">
    <name type="scientific">Pieris macdunnoughi</name>
    <dbReference type="NCBI Taxonomy" id="345717"/>
    <lineage>
        <taxon>Eukaryota</taxon>
        <taxon>Metazoa</taxon>
        <taxon>Ecdysozoa</taxon>
        <taxon>Arthropoda</taxon>
        <taxon>Hexapoda</taxon>
        <taxon>Insecta</taxon>
        <taxon>Pterygota</taxon>
        <taxon>Neoptera</taxon>
        <taxon>Endopterygota</taxon>
        <taxon>Lepidoptera</taxon>
        <taxon>Glossata</taxon>
        <taxon>Ditrysia</taxon>
        <taxon>Papilionoidea</taxon>
        <taxon>Pieridae</taxon>
        <taxon>Pierinae</taxon>
        <taxon>Pieris</taxon>
    </lineage>
</organism>
<evidence type="ECO:0000313" key="15">
    <source>
        <dbReference type="EMBL" id="CAF4849567.1"/>
    </source>
</evidence>
<dbReference type="AlphaFoldDB" id="A0A821S4Z9"/>
<evidence type="ECO:0000313" key="16">
    <source>
        <dbReference type="Proteomes" id="UP000663880"/>
    </source>
</evidence>
<dbReference type="SUPFAM" id="SSF57716">
    <property type="entry name" value="Glucocorticoid receptor-like (DNA-binding domain)"/>
    <property type="match status" value="1"/>
</dbReference>
<dbReference type="PROSITE" id="PS50950">
    <property type="entry name" value="ZF_THAP"/>
    <property type="match status" value="1"/>
</dbReference>
<comment type="caution">
    <text evidence="15">The sequence shown here is derived from an EMBL/GenBank/DDBJ whole genome shotgun (WGS) entry which is preliminary data.</text>
</comment>
<dbReference type="InterPro" id="IPR026516">
    <property type="entry name" value="THAP1/10"/>
</dbReference>
<keyword evidence="3" id="KW-0479">Metal-binding</keyword>
<dbReference type="EMBL" id="CAJOBZ010000015">
    <property type="protein sequence ID" value="CAF4849567.1"/>
    <property type="molecule type" value="Genomic_DNA"/>
</dbReference>
<feature type="region of interest" description="Disordered" evidence="13">
    <location>
        <begin position="156"/>
        <end position="191"/>
    </location>
</feature>
<dbReference type="InterPro" id="IPR006612">
    <property type="entry name" value="THAP_Znf"/>
</dbReference>
<evidence type="ECO:0000256" key="4">
    <source>
        <dbReference type="ARBA" id="ARBA00022771"/>
    </source>
</evidence>
<evidence type="ECO:0000256" key="10">
    <source>
        <dbReference type="ARBA" id="ARBA00023242"/>
    </source>
</evidence>
<evidence type="ECO:0000256" key="13">
    <source>
        <dbReference type="SAM" id="MobiDB-lite"/>
    </source>
</evidence>
<dbReference type="PANTHER" id="PTHR46600:SF1">
    <property type="entry name" value="THAP DOMAIN-CONTAINING PROTEIN 1"/>
    <property type="match status" value="1"/>
</dbReference>
<dbReference type="GO" id="GO:0043565">
    <property type="term" value="F:sequence-specific DNA binding"/>
    <property type="evidence" value="ECO:0007669"/>
    <property type="project" value="InterPro"/>
</dbReference>
<name>A0A821S4Z9_9NEOP</name>
<dbReference type="Pfam" id="PF05485">
    <property type="entry name" value="THAP"/>
    <property type="match status" value="1"/>
</dbReference>
<keyword evidence="9" id="KW-0804">Transcription</keyword>
<dbReference type="Pfam" id="PF12017">
    <property type="entry name" value="Tnp_P_element"/>
    <property type="match status" value="1"/>
</dbReference>
<gene>
    <name evidence="15" type="ORF">PMACD_LOCUS6935</name>
</gene>
<dbReference type="GO" id="GO:0008270">
    <property type="term" value="F:zinc ion binding"/>
    <property type="evidence" value="ECO:0007669"/>
    <property type="project" value="UniProtKB-KW"/>
</dbReference>
<keyword evidence="16" id="KW-1185">Reference proteome</keyword>
<evidence type="ECO:0000256" key="7">
    <source>
        <dbReference type="ARBA" id="ARBA00023054"/>
    </source>
</evidence>
<dbReference type="SMART" id="SM00980">
    <property type="entry name" value="THAP"/>
    <property type="match status" value="1"/>
</dbReference>
<accession>A0A821S4Z9</accession>
<evidence type="ECO:0000256" key="9">
    <source>
        <dbReference type="ARBA" id="ARBA00023163"/>
    </source>
</evidence>
<sequence length="371" mass="43016">MSFTQGLAKIKENDDKHKTTPIAKVAPELKQNNDVDTQISKTCAVLGCEESKNFNADSFFPFPEDEHLRQIWTDLTGRNNWTPTDYSYICVQHFSVDCFECDSNNAVVLINKAVPSLKLPKHVLEVEYIEEDSLDNEAEEEDYLENDYEMDVDDSAFERSGTNDTTVQKSNDYSKEISITNGPTHSNSNSNVDIKEHSEMEKPFSDMQIKQNVKVLKLFTEVQRMQRESIETKNKYKYALRSYKRQTRFLTRLREVIEMKKKILEQKKKKKSRILLSLQDKIKEDTSGLVLAMPTRHTDDLKNFALSIYKYSPQAYIYIRNALRTLLPGIETLDSWINSGYEPRNVLTNSNLIKITTDLNETEMNCKITLR</sequence>
<proteinExistence type="inferred from homology"/>
<keyword evidence="6" id="KW-0805">Transcription regulation</keyword>
<evidence type="ECO:0000256" key="6">
    <source>
        <dbReference type="ARBA" id="ARBA00023015"/>
    </source>
</evidence>
<comment type="similarity">
    <text evidence="2">Belongs to the THAP1 family.</text>
</comment>
<comment type="subcellular location">
    <subcellularLocation>
        <location evidence="1">Nucleus</location>
        <location evidence="1">Nucleoplasm</location>
    </subcellularLocation>
</comment>
<evidence type="ECO:0000256" key="8">
    <source>
        <dbReference type="ARBA" id="ARBA00023125"/>
    </source>
</evidence>
<keyword evidence="7" id="KW-0175">Coiled coil</keyword>
<evidence type="ECO:0000256" key="3">
    <source>
        <dbReference type="ARBA" id="ARBA00022723"/>
    </source>
</evidence>
<dbReference type="Proteomes" id="UP000663880">
    <property type="component" value="Unassembled WGS sequence"/>
</dbReference>
<evidence type="ECO:0000256" key="1">
    <source>
        <dbReference type="ARBA" id="ARBA00004642"/>
    </source>
</evidence>
<dbReference type="GO" id="GO:0005654">
    <property type="term" value="C:nucleoplasm"/>
    <property type="evidence" value="ECO:0007669"/>
    <property type="project" value="UniProtKB-SubCell"/>
</dbReference>
<keyword evidence="10" id="KW-0539">Nucleus</keyword>
<evidence type="ECO:0000256" key="5">
    <source>
        <dbReference type="ARBA" id="ARBA00022833"/>
    </source>
</evidence>
<evidence type="ECO:0000256" key="2">
    <source>
        <dbReference type="ARBA" id="ARBA00006177"/>
    </source>
</evidence>
<dbReference type="SMART" id="SM00692">
    <property type="entry name" value="DM3"/>
    <property type="match status" value="1"/>
</dbReference>
<dbReference type="InterPro" id="IPR021896">
    <property type="entry name" value="THAP9-like_HTH"/>
</dbReference>
<evidence type="ECO:0000256" key="11">
    <source>
        <dbReference type="ARBA" id="ARBA00023306"/>
    </source>
</evidence>
<protein>
    <recommendedName>
        <fullName evidence="14">THAP-type domain-containing protein</fullName>
    </recommendedName>
</protein>
<reference evidence="15" key="1">
    <citation type="submission" date="2021-02" db="EMBL/GenBank/DDBJ databases">
        <authorList>
            <person name="Steward A R."/>
        </authorList>
    </citation>
    <scope>NUCLEOTIDE SEQUENCE</scope>
</reference>
<keyword evidence="8 12" id="KW-0238">DNA-binding</keyword>
<dbReference type="OrthoDB" id="5984406at2759"/>
<keyword evidence="11" id="KW-0131">Cell cycle</keyword>
<evidence type="ECO:0000256" key="12">
    <source>
        <dbReference type="PROSITE-ProRule" id="PRU00309"/>
    </source>
</evidence>
<feature type="domain" description="THAP-type" evidence="14">
    <location>
        <begin position="39"/>
        <end position="118"/>
    </location>
</feature>
<keyword evidence="4 12" id="KW-0863">Zinc-finger</keyword>
<keyword evidence="5" id="KW-0862">Zinc</keyword>
<feature type="compositionally biased region" description="Polar residues" evidence="13">
    <location>
        <begin position="160"/>
        <end position="191"/>
    </location>
</feature>
<evidence type="ECO:0000259" key="14">
    <source>
        <dbReference type="PROSITE" id="PS50950"/>
    </source>
</evidence>
<dbReference type="PANTHER" id="PTHR46600">
    <property type="entry name" value="THAP DOMAIN-CONTAINING"/>
    <property type="match status" value="1"/>
</dbReference>